<feature type="binding site" evidence="7 10">
    <location>
        <position position="88"/>
    </location>
    <ligand>
        <name>Mg(2+)</name>
        <dbReference type="ChEBI" id="CHEBI:18420"/>
    </ligand>
</feature>
<dbReference type="GO" id="GO:0000287">
    <property type="term" value="F:magnesium ion binding"/>
    <property type="evidence" value="ECO:0007669"/>
    <property type="project" value="TreeGrafter"/>
</dbReference>
<protein>
    <recommendedName>
        <fullName evidence="7">3-methyl-2-oxobutanoate hydroxymethyltransferase</fullName>
        <ecNumber evidence="7">2.1.2.11</ecNumber>
    </recommendedName>
    <alternativeName>
        <fullName evidence="7">Ketopantoate hydroxymethyltransferase</fullName>
        <shortName evidence="7">KPHMT</shortName>
    </alternativeName>
</protein>
<dbReference type="SUPFAM" id="SSF51621">
    <property type="entry name" value="Phosphoenolpyruvate/pyruvate domain"/>
    <property type="match status" value="1"/>
</dbReference>
<comment type="cofactor">
    <cofactor evidence="7 10">
        <name>Mg(2+)</name>
        <dbReference type="ChEBI" id="CHEBI:18420"/>
    </cofactor>
    <text evidence="7 10">Binds 1 Mg(2+) ion per subunit.</text>
</comment>
<evidence type="ECO:0000256" key="9">
    <source>
        <dbReference type="PIRSR" id="PIRSR000388-2"/>
    </source>
</evidence>
<dbReference type="EC" id="2.1.2.11" evidence="7"/>
<comment type="similarity">
    <text evidence="2 7">Belongs to the PanB family.</text>
</comment>
<evidence type="ECO:0000256" key="3">
    <source>
        <dbReference type="ARBA" id="ARBA00011424"/>
    </source>
</evidence>
<dbReference type="GO" id="GO:0015940">
    <property type="term" value="P:pantothenate biosynthetic process"/>
    <property type="evidence" value="ECO:0007669"/>
    <property type="project" value="UniProtKB-UniRule"/>
</dbReference>
<dbReference type="CDD" id="cd06557">
    <property type="entry name" value="KPHMT-like"/>
    <property type="match status" value="1"/>
</dbReference>
<proteinExistence type="inferred from homology"/>
<dbReference type="AlphaFoldDB" id="A0A918KC35"/>
<accession>A0A918KC35</accession>
<comment type="catalytic activity">
    <reaction evidence="7">
        <text>(6R)-5,10-methylene-5,6,7,8-tetrahydrofolate + 3-methyl-2-oxobutanoate + H2O = 2-dehydropantoate + (6S)-5,6,7,8-tetrahydrofolate</text>
        <dbReference type="Rhea" id="RHEA:11824"/>
        <dbReference type="ChEBI" id="CHEBI:11561"/>
        <dbReference type="ChEBI" id="CHEBI:11851"/>
        <dbReference type="ChEBI" id="CHEBI:15377"/>
        <dbReference type="ChEBI" id="CHEBI:15636"/>
        <dbReference type="ChEBI" id="CHEBI:57453"/>
        <dbReference type="EC" id="2.1.2.11"/>
    </reaction>
</comment>
<dbReference type="InterPro" id="IPR040442">
    <property type="entry name" value="Pyrv_kinase-like_dom_sf"/>
</dbReference>
<organism evidence="11 12">
    <name type="scientific">Litorimonas cladophorae</name>
    <dbReference type="NCBI Taxonomy" id="1220491"/>
    <lineage>
        <taxon>Bacteria</taxon>
        <taxon>Pseudomonadati</taxon>
        <taxon>Pseudomonadota</taxon>
        <taxon>Alphaproteobacteria</taxon>
        <taxon>Maricaulales</taxon>
        <taxon>Robiginitomaculaceae</taxon>
    </lineage>
</organism>
<feature type="binding site" evidence="7 9">
    <location>
        <position position="88"/>
    </location>
    <ligand>
        <name>3-methyl-2-oxobutanoate</name>
        <dbReference type="ChEBI" id="CHEBI:11851"/>
    </ligand>
</feature>
<evidence type="ECO:0000256" key="4">
    <source>
        <dbReference type="ARBA" id="ARBA00022655"/>
    </source>
</evidence>
<feature type="binding site" evidence="7 10">
    <location>
        <position position="49"/>
    </location>
    <ligand>
        <name>Mg(2+)</name>
        <dbReference type="ChEBI" id="CHEBI:18420"/>
    </ligand>
</feature>
<evidence type="ECO:0000256" key="1">
    <source>
        <dbReference type="ARBA" id="ARBA00005033"/>
    </source>
</evidence>
<comment type="caution">
    <text evidence="11">The sequence shown here is derived from an EMBL/GenBank/DDBJ whole genome shotgun (WGS) entry which is preliminary data.</text>
</comment>
<dbReference type="RefSeq" id="WP_189580803.1">
    <property type="nucleotide sequence ID" value="NZ_BMYV01000001.1"/>
</dbReference>
<feature type="binding site" evidence="7 10">
    <location>
        <position position="120"/>
    </location>
    <ligand>
        <name>Mg(2+)</name>
        <dbReference type="ChEBI" id="CHEBI:18420"/>
    </ligand>
</feature>
<keyword evidence="5 7" id="KW-0808">Transferase</keyword>
<dbReference type="NCBIfam" id="NF001452">
    <property type="entry name" value="PRK00311.1"/>
    <property type="match status" value="1"/>
</dbReference>
<comment type="pathway">
    <text evidence="1 7">Cofactor biosynthesis; (R)-pantothenate biosynthesis; (R)-pantoate from 3-methyl-2-oxobutanoate: step 1/2.</text>
</comment>
<gene>
    <name evidence="7 11" type="primary">panB</name>
    <name evidence="11" type="ORF">GCM10011309_04630</name>
</gene>
<evidence type="ECO:0000256" key="5">
    <source>
        <dbReference type="ARBA" id="ARBA00022679"/>
    </source>
</evidence>
<dbReference type="Proteomes" id="UP000600865">
    <property type="component" value="Unassembled WGS sequence"/>
</dbReference>
<feature type="binding site" evidence="7 9">
    <location>
        <begin position="49"/>
        <end position="50"/>
    </location>
    <ligand>
        <name>3-methyl-2-oxobutanoate</name>
        <dbReference type="ChEBI" id="CHEBI:11851"/>
    </ligand>
</feature>
<evidence type="ECO:0000256" key="10">
    <source>
        <dbReference type="PIRSR" id="PIRSR000388-3"/>
    </source>
</evidence>
<keyword evidence="7" id="KW-0963">Cytoplasm</keyword>
<dbReference type="InterPro" id="IPR015813">
    <property type="entry name" value="Pyrv/PenolPyrv_kinase-like_dom"/>
</dbReference>
<dbReference type="Gene3D" id="3.20.20.60">
    <property type="entry name" value="Phosphoenolpyruvate-binding domains"/>
    <property type="match status" value="1"/>
</dbReference>
<feature type="binding site" evidence="7 9">
    <location>
        <position position="118"/>
    </location>
    <ligand>
        <name>3-methyl-2-oxobutanoate</name>
        <dbReference type="ChEBI" id="CHEBI:11851"/>
    </ligand>
</feature>
<comment type="function">
    <text evidence="6 7">Catalyzes the reversible reaction in which hydroxymethyl group from 5,10-methylenetetrahydrofolate is transferred onto alpha-ketoisovalerate to form ketopantoate.</text>
</comment>
<dbReference type="PANTHER" id="PTHR20881">
    <property type="entry name" value="3-METHYL-2-OXOBUTANOATE HYDROXYMETHYLTRANSFERASE"/>
    <property type="match status" value="1"/>
</dbReference>
<dbReference type="EMBL" id="BMYV01000001">
    <property type="protein sequence ID" value="GGX58393.1"/>
    <property type="molecule type" value="Genomic_DNA"/>
</dbReference>
<dbReference type="PIRSF" id="PIRSF000388">
    <property type="entry name" value="Pantoate_hydroxy_MeTrfase"/>
    <property type="match status" value="1"/>
</dbReference>
<dbReference type="PANTHER" id="PTHR20881:SF0">
    <property type="entry name" value="3-METHYL-2-OXOBUTANOATE HYDROXYMETHYLTRANSFERASE"/>
    <property type="match status" value="1"/>
</dbReference>
<keyword evidence="7 10" id="KW-0479">Metal-binding</keyword>
<dbReference type="Pfam" id="PF02548">
    <property type="entry name" value="Pantoate_transf"/>
    <property type="match status" value="1"/>
</dbReference>
<dbReference type="HAMAP" id="MF_00156">
    <property type="entry name" value="PanB"/>
    <property type="match status" value="1"/>
</dbReference>
<keyword evidence="4 7" id="KW-0566">Pantothenate biosynthesis</keyword>
<dbReference type="GO" id="GO:0003864">
    <property type="term" value="F:3-methyl-2-oxobutanoate hydroxymethyltransferase activity"/>
    <property type="evidence" value="ECO:0007669"/>
    <property type="project" value="UniProtKB-UniRule"/>
</dbReference>
<dbReference type="InterPro" id="IPR003700">
    <property type="entry name" value="Pantoate_hydroxy_MeTrfase"/>
</dbReference>
<name>A0A918KC35_9PROT</name>
<reference evidence="11 12" key="1">
    <citation type="journal article" date="2014" name="Int. J. Syst. Evol. Microbiol.">
        <title>Complete genome sequence of Corynebacterium casei LMG S-19264T (=DSM 44701T), isolated from a smear-ripened cheese.</title>
        <authorList>
            <consortium name="US DOE Joint Genome Institute (JGI-PGF)"/>
            <person name="Walter F."/>
            <person name="Albersmeier A."/>
            <person name="Kalinowski J."/>
            <person name="Ruckert C."/>
        </authorList>
    </citation>
    <scope>NUCLEOTIDE SEQUENCE [LARGE SCALE GENOMIC DNA]</scope>
    <source>
        <strain evidence="11 12">KCTC 23968</strain>
    </source>
</reference>
<evidence type="ECO:0000256" key="7">
    <source>
        <dbReference type="HAMAP-Rule" id="MF_00156"/>
    </source>
</evidence>
<evidence type="ECO:0000313" key="12">
    <source>
        <dbReference type="Proteomes" id="UP000600865"/>
    </source>
</evidence>
<sequence>MSAQNHIRRMTAPQITARKGGDPIVCLTAYDAPTAAIVDEFCDLILVGDSLGMVVHGLPSTVGVTLDMMILHGRAVMRASHKALVVVDLPFGSYEDSVETAFRNASRVMMETGCQAVKIESGSYAAETVSYLVERGIPVMSHVGLRPQSMHVMGGFRARGRDTKVADEIMVNAIAAAQAGSFAVVVEGVSEEIANQVTAAIDVPTIGIGASAQCDGQILVTPDMLGQFERVPKFVKKYGNQLEATRSAVSAYANDVKARSFPGSANLYHFKKPAS</sequence>
<dbReference type="FunFam" id="3.20.20.60:FF:000003">
    <property type="entry name" value="3-methyl-2-oxobutanoate hydroxymethyltransferase"/>
    <property type="match status" value="1"/>
</dbReference>
<comment type="subcellular location">
    <subcellularLocation>
        <location evidence="7">Cytoplasm</location>
    </subcellularLocation>
</comment>
<evidence type="ECO:0000256" key="2">
    <source>
        <dbReference type="ARBA" id="ARBA00008676"/>
    </source>
</evidence>
<evidence type="ECO:0000313" key="11">
    <source>
        <dbReference type="EMBL" id="GGX58393.1"/>
    </source>
</evidence>
<evidence type="ECO:0000256" key="6">
    <source>
        <dbReference type="ARBA" id="ARBA00056497"/>
    </source>
</evidence>
<dbReference type="NCBIfam" id="TIGR00222">
    <property type="entry name" value="panB"/>
    <property type="match status" value="1"/>
</dbReference>
<evidence type="ECO:0000256" key="8">
    <source>
        <dbReference type="PIRSR" id="PIRSR000388-1"/>
    </source>
</evidence>
<comment type="subunit">
    <text evidence="3 7">Homodecamer; pentamer of dimers.</text>
</comment>
<feature type="active site" description="Proton acceptor" evidence="7 8">
    <location>
        <position position="187"/>
    </location>
</feature>
<keyword evidence="12" id="KW-1185">Reference proteome</keyword>
<keyword evidence="7 10" id="KW-0460">Magnesium</keyword>
<dbReference type="GO" id="GO:0005737">
    <property type="term" value="C:cytoplasm"/>
    <property type="evidence" value="ECO:0007669"/>
    <property type="project" value="UniProtKB-SubCell"/>
</dbReference>